<dbReference type="GO" id="GO:0005886">
    <property type="term" value="C:plasma membrane"/>
    <property type="evidence" value="ECO:0007669"/>
    <property type="project" value="UniProtKB-SubCell"/>
</dbReference>
<evidence type="ECO:0000256" key="3">
    <source>
        <dbReference type="ARBA" id="ARBA00022692"/>
    </source>
</evidence>
<evidence type="ECO:0000256" key="2">
    <source>
        <dbReference type="ARBA" id="ARBA00022475"/>
    </source>
</evidence>
<evidence type="ECO:0000313" key="7">
    <source>
        <dbReference type="EMBL" id="PZM14528.1"/>
    </source>
</evidence>
<comment type="caution">
    <text evidence="7">The sequence shown here is derived from an EMBL/GenBank/DDBJ whole genome shotgun (WGS) entry which is preliminary data.</text>
</comment>
<keyword evidence="8" id="KW-1185">Reference proteome</keyword>
<evidence type="ECO:0000256" key="1">
    <source>
        <dbReference type="ARBA" id="ARBA00004651"/>
    </source>
</evidence>
<keyword evidence="4 6" id="KW-1133">Transmembrane helix</keyword>
<dbReference type="CDD" id="cd06579">
    <property type="entry name" value="TM_PBP1_transp_AraH_like"/>
    <property type="match status" value="1"/>
</dbReference>
<evidence type="ECO:0000313" key="8">
    <source>
        <dbReference type="Proteomes" id="UP000248925"/>
    </source>
</evidence>
<evidence type="ECO:0000256" key="5">
    <source>
        <dbReference type="ARBA" id="ARBA00023136"/>
    </source>
</evidence>
<feature type="transmembrane region" description="Helical" evidence="6">
    <location>
        <begin position="102"/>
        <end position="121"/>
    </location>
</feature>
<dbReference type="OrthoDB" id="7905859at2"/>
<dbReference type="RefSeq" id="WP_111160249.1">
    <property type="nucleotide sequence ID" value="NZ_PCDP01000033.1"/>
</dbReference>
<gene>
    <name evidence="7" type="ORF">CPY51_10810</name>
</gene>
<evidence type="ECO:0000256" key="6">
    <source>
        <dbReference type="SAM" id="Phobius"/>
    </source>
</evidence>
<keyword evidence="3 6" id="KW-0812">Transmembrane</keyword>
<organism evidence="7 8">
    <name type="scientific">Rhizobium tubonense</name>
    <dbReference type="NCBI Taxonomy" id="484088"/>
    <lineage>
        <taxon>Bacteria</taxon>
        <taxon>Pseudomonadati</taxon>
        <taxon>Pseudomonadota</taxon>
        <taxon>Alphaproteobacteria</taxon>
        <taxon>Hyphomicrobiales</taxon>
        <taxon>Rhizobiaceae</taxon>
        <taxon>Rhizobium/Agrobacterium group</taxon>
        <taxon>Rhizobium</taxon>
    </lineage>
</organism>
<keyword evidence="2" id="KW-1003">Cell membrane</keyword>
<feature type="transmembrane region" description="Helical" evidence="6">
    <location>
        <begin position="249"/>
        <end position="267"/>
    </location>
</feature>
<feature type="transmembrane region" description="Helical" evidence="6">
    <location>
        <begin position="79"/>
        <end position="96"/>
    </location>
</feature>
<feature type="transmembrane region" description="Helical" evidence="6">
    <location>
        <begin position="128"/>
        <end position="145"/>
    </location>
</feature>
<feature type="transmembrane region" description="Helical" evidence="6">
    <location>
        <begin position="53"/>
        <end position="72"/>
    </location>
</feature>
<feature type="transmembrane region" description="Helical" evidence="6">
    <location>
        <begin position="218"/>
        <end position="237"/>
    </location>
</feature>
<name>A0A2W4CUK4_9HYPH</name>
<comment type="subcellular location">
    <subcellularLocation>
        <location evidence="1">Cell membrane</location>
        <topology evidence="1">Multi-pass membrane protein</topology>
    </subcellularLocation>
</comment>
<dbReference type="Pfam" id="PF02653">
    <property type="entry name" value="BPD_transp_2"/>
    <property type="match status" value="1"/>
</dbReference>
<protein>
    <submittedName>
        <fullName evidence="7">Sugar ABC transporter permease</fullName>
    </submittedName>
</protein>
<feature type="transmembrane region" description="Helical" evidence="6">
    <location>
        <begin position="12"/>
        <end position="33"/>
    </location>
</feature>
<dbReference type="EMBL" id="PCDP01000033">
    <property type="protein sequence ID" value="PZM14528.1"/>
    <property type="molecule type" value="Genomic_DNA"/>
</dbReference>
<accession>A0A2W4CUK4</accession>
<feature type="transmembrane region" description="Helical" evidence="6">
    <location>
        <begin position="300"/>
        <end position="321"/>
    </location>
</feature>
<sequence>MSQGKSSEWRFWYAQHKGTLLAAGLFVVMFAIYVSNHPAGFTPNVVQTASNKATLLAFVAMAQCFVVITGGIDLSAGMILILSNCLASWLVVGTPFQTGIGIAAVLLAGLGCGALNGLIIIFGRLQPIVTTIATSAIFFGLALLLRPTPGGAVNETLADVFTSKLFGIFPTSLIVLAATILLIWIPFSRSTLGRAAYAAGSAENAAYMSGMPLKSAKFTAYALGGLLSSIGGLYLTFFSYTGEAAYASGNAYTLYSIAAVVLGGVALSGGRGSAIGAVFGALAFRTIGDLLFVFDFDPLWQPLFQGVVLMLAISIGCFGLARVRNRLEWFQ</sequence>
<dbReference type="PANTHER" id="PTHR32196:SF72">
    <property type="entry name" value="RIBOSE IMPORT PERMEASE PROTEIN RBSC"/>
    <property type="match status" value="1"/>
</dbReference>
<dbReference type="InterPro" id="IPR001851">
    <property type="entry name" value="ABC_transp_permease"/>
</dbReference>
<evidence type="ECO:0000256" key="4">
    <source>
        <dbReference type="ARBA" id="ARBA00022989"/>
    </source>
</evidence>
<dbReference type="PANTHER" id="PTHR32196">
    <property type="entry name" value="ABC TRANSPORTER PERMEASE PROTEIN YPHD-RELATED-RELATED"/>
    <property type="match status" value="1"/>
</dbReference>
<dbReference type="Proteomes" id="UP000248925">
    <property type="component" value="Unassembled WGS sequence"/>
</dbReference>
<reference evidence="7 8" key="1">
    <citation type="journal article" date="2018" name="Sci. Rep.">
        <title>Rhizobium tumorigenes sp. nov., a novel plant tumorigenic bacterium isolated from cane gall tumors on thornless blackberry.</title>
        <authorList>
            <person name="Kuzmanovi N."/>
            <person name="Smalla K."/>
            <person name="Gronow S."/>
            <person name="PuBawska J."/>
        </authorList>
    </citation>
    <scope>NUCLEOTIDE SEQUENCE [LARGE SCALE GENOMIC DNA]</scope>
    <source>
        <strain evidence="7 8">CCBAU 85046</strain>
    </source>
</reference>
<proteinExistence type="predicted"/>
<dbReference type="AlphaFoldDB" id="A0A2W4CUK4"/>
<keyword evidence="5 6" id="KW-0472">Membrane</keyword>
<feature type="transmembrane region" description="Helical" evidence="6">
    <location>
        <begin position="165"/>
        <end position="185"/>
    </location>
</feature>
<dbReference type="GO" id="GO:0022857">
    <property type="term" value="F:transmembrane transporter activity"/>
    <property type="evidence" value="ECO:0007669"/>
    <property type="project" value="InterPro"/>
</dbReference>